<evidence type="ECO:0000313" key="14">
    <source>
        <dbReference type="Proteomes" id="UP000269115"/>
    </source>
</evidence>
<dbReference type="Pfam" id="PF00106">
    <property type="entry name" value="adh_short"/>
    <property type="match status" value="1"/>
</dbReference>
<dbReference type="EC" id="1.1.1.381" evidence="5"/>
<evidence type="ECO:0000256" key="3">
    <source>
        <dbReference type="ARBA" id="ARBA00043812"/>
    </source>
</evidence>
<dbReference type="PRINTS" id="PR00081">
    <property type="entry name" value="GDHRDH"/>
</dbReference>
<dbReference type="RefSeq" id="WP_123752871.1">
    <property type="nucleotide sequence ID" value="NZ_RJUR01000012.1"/>
</dbReference>
<evidence type="ECO:0000256" key="2">
    <source>
        <dbReference type="ARBA" id="ARBA00023002"/>
    </source>
</evidence>
<dbReference type="SMART" id="SM00822">
    <property type="entry name" value="PKS_KR"/>
    <property type="match status" value="1"/>
</dbReference>
<dbReference type="GO" id="GO:0035527">
    <property type="term" value="F:3-hydroxypropionate dehydrogenase (NADP+) activity"/>
    <property type="evidence" value="ECO:0007669"/>
    <property type="project" value="UniProtKB-EC"/>
</dbReference>
<evidence type="ECO:0000256" key="6">
    <source>
        <dbReference type="ARBA" id="ARBA00044065"/>
    </source>
</evidence>
<comment type="catalytic activity">
    <reaction evidence="3">
        <text>L-allo-threonine + NADP(+) = aminoacetone + CO2 + NADPH</text>
        <dbReference type="Rhea" id="RHEA:43524"/>
        <dbReference type="ChEBI" id="CHEBI:16526"/>
        <dbReference type="ChEBI" id="CHEBI:57783"/>
        <dbReference type="ChEBI" id="CHEBI:58320"/>
        <dbReference type="ChEBI" id="CHEBI:58349"/>
        <dbReference type="ChEBI" id="CHEBI:58585"/>
        <dbReference type="EC" id="1.1.1.381"/>
    </reaction>
</comment>
<evidence type="ECO:0000256" key="1">
    <source>
        <dbReference type="ARBA" id="ARBA00006484"/>
    </source>
</evidence>
<dbReference type="SUPFAM" id="SSF51735">
    <property type="entry name" value="NAD(P)-binding Rossmann-fold domains"/>
    <property type="match status" value="1"/>
</dbReference>
<evidence type="ECO:0000256" key="9">
    <source>
        <dbReference type="ARBA" id="ARBA00045650"/>
    </source>
</evidence>
<dbReference type="InterPro" id="IPR057326">
    <property type="entry name" value="KR_dom"/>
</dbReference>
<evidence type="ECO:0000313" key="13">
    <source>
        <dbReference type="EMBL" id="ROQ51812.1"/>
    </source>
</evidence>
<proteinExistence type="inferred from homology"/>
<sequence length="262" mass="27851">MTTLATVLITGASSGIGATYAERFARRGHDLVLVARDRPRLDGLASRLAQAHGVAVEVLQADLTLAEDLARVETRLREDARIGVLINNAGAAQSGAFVEQSADSVTRIITLNTLALARLAHAIAPRLAQAGEGAIVNIGSVVGLAPELGMTVYGATKAFVQFLSQGLSLELSPSGVYVQAVLPAATRTEIWERSGIDINTLTQVMEVDHLVDAALVGFDRREGVTIPPLHDDARWTAFQAARHTLISDIRQAEVAARYTELA</sequence>
<comment type="function">
    <text evidence="9">NADP-dependent dehydrogenase with broad substrate specificity acting on 3-hydroxy acids. Catalyzes the NADP-dependent oxidation of L-allo-threonine to L-2-amino-3-keto-butyrate, which is spontaneously decarboxylated into aminoacetone. Also acts on D-threonine, L-serine, D-serine, D-3-hydroxyisobutyrate, L-3-hydroxyisobutyrate, D-glycerate and L-glycerate. Able to catalyze the reduction of the malonic semialdehyde to 3-hydroxypropionic acid. YdfG is apparently supplementing RutE, the presumed malonic semialdehyde reductase involved in pyrimidine degradation since both are able to detoxify malonic semialdehyde.</text>
</comment>
<organism evidence="13 14">
    <name type="scientific">Pseudomonas putida</name>
    <name type="common">Arthrobacter siderocapsulatus</name>
    <dbReference type="NCBI Taxonomy" id="303"/>
    <lineage>
        <taxon>Bacteria</taxon>
        <taxon>Pseudomonadati</taxon>
        <taxon>Pseudomonadota</taxon>
        <taxon>Gammaproteobacteria</taxon>
        <taxon>Pseudomonadales</taxon>
        <taxon>Pseudomonadaceae</taxon>
        <taxon>Pseudomonas</taxon>
    </lineage>
</organism>
<dbReference type="PRINTS" id="PR00080">
    <property type="entry name" value="SDRFAMILY"/>
</dbReference>
<evidence type="ECO:0000256" key="8">
    <source>
        <dbReference type="ARBA" id="ARBA00044349"/>
    </source>
</evidence>
<evidence type="ECO:0000256" key="5">
    <source>
        <dbReference type="ARBA" id="ARBA00044059"/>
    </source>
</evidence>
<evidence type="ECO:0000259" key="12">
    <source>
        <dbReference type="SMART" id="SM00822"/>
    </source>
</evidence>
<dbReference type="PANTHER" id="PTHR43086">
    <property type="entry name" value="VERY-LONG-CHAIN 3-OXOOACYL-COA REDUCTASE"/>
    <property type="match status" value="1"/>
</dbReference>
<evidence type="ECO:0000256" key="11">
    <source>
        <dbReference type="RuleBase" id="RU000363"/>
    </source>
</evidence>
<feature type="domain" description="Ketoreductase" evidence="12">
    <location>
        <begin position="5"/>
        <end position="188"/>
    </location>
</feature>
<protein>
    <recommendedName>
        <fullName evidence="6">NADP-dependent 3-hydroxy acid dehydrogenase YdfG</fullName>
        <ecNumber evidence="4">1.1.1.298</ecNumber>
        <ecNumber evidence="5">1.1.1.381</ecNumber>
    </recommendedName>
    <alternativeName>
        <fullName evidence="8">L-allo-threonine dehydrogenase</fullName>
    </alternativeName>
    <alternativeName>
        <fullName evidence="7">Malonic semialdehyde reductase</fullName>
    </alternativeName>
</protein>
<dbReference type="PANTHER" id="PTHR43086:SF3">
    <property type="entry name" value="NADP-DEPENDENT 3-HYDROXY ACID DEHYDROGENASE YDFG"/>
    <property type="match status" value="1"/>
</dbReference>
<evidence type="ECO:0000256" key="7">
    <source>
        <dbReference type="ARBA" id="ARBA00044271"/>
    </source>
</evidence>
<dbReference type="EMBL" id="RJUR01000012">
    <property type="protein sequence ID" value="ROQ51812.1"/>
    <property type="molecule type" value="Genomic_DNA"/>
</dbReference>
<dbReference type="AlphaFoldDB" id="A0A9X8EMG2"/>
<dbReference type="InterPro" id="IPR036291">
    <property type="entry name" value="NAD(P)-bd_dom_sf"/>
</dbReference>
<accession>A0A9X8EMG2</accession>
<comment type="similarity">
    <text evidence="1 11">Belongs to the short-chain dehydrogenases/reductases (SDR) family.</text>
</comment>
<comment type="catalytic activity">
    <reaction evidence="10">
        <text>3-hydroxypropanoate + NADP(+) = 3-oxopropanoate + NADPH + H(+)</text>
        <dbReference type="Rhea" id="RHEA:26438"/>
        <dbReference type="ChEBI" id="CHEBI:15378"/>
        <dbReference type="ChEBI" id="CHEBI:16510"/>
        <dbReference type="ChEBI" id="CHEBI:33190"/>
        <dbReference type="ChEBI" id="CHEBI:57783"/>
        <dbReference type="ChEBI" id="CHEBI:58349"/>
        <dbReference type="EC" id="1.1.1.298"/>
    </reaction>
</comment>
<evidence type="ECO:0000256" key="10">
    <source>
        <dbReference type="ARBA" id="ARBA00047274"/>
    </source>
</evidence>
<comment type="caution">
    <text evidence="13">The sequence shown here is derived from an EMBL/GenBank/DDBJ whole genome shotgun (WGS) entry which is preliminary data.</text>
</comment>
<dbReference type="PROSITE" id="PS00061">
    <property type="entry name" value="ADH_SHORT"/>
    <property type="match status" value="1"/>
</dbReference>
<reference evidence="13 14" key="1">
    <citation type="submission" date="2018-11" db="EMBL/GenBank/DDBJ databases">
        <title>Genomic analyses of the natural microbiome of Caenorhabditis elegans.</title>
        <authorList>
            <person name="Samuel B."/>
        </authorList>
    </citation>
    <scope>NUCLEOTIDE SEQUENCE [LARGE SCALE GENOMIC DNA]</scope>
    <source>
        <strain evidence="13 14">BIGb0473</strain>
    </source>
</reference>
<dbReference type="Proteomes" id="UP000269115">
    <property type="component" value="Unassembled WGS sequence"/>
</dbReference>
<dbReference type="EC" id="1.1.1.298" evidence="4"/>
<dbReference type="InterPro" id="IPR002347">
    <property type="entry name" value="SDR_fam"/>
</dbReference>
<name>A0A9X8EMG2_PSEPU</name>
<keyword evidence="2" id="KW-0560">Oxidoreductase</keyword>
<dbReference type="Gene3D" id="3.40.50.720">
    <property type="entry name" value="NAD(P)-binding Rossmann-like Domain"/>
    <property type="match status" value="1"/>
</dbReference>
<dbReference type="InterPro" id="IPR020904">
    <property type="entry name" value="Sc_DH/Rdtase_CS"/>
</dbReference>
<gene>
    <name evidence="13" type="ORF">EDF85_2283</name>
</gene>
<dbReference type="PIRSF" id="PIRSF000126">
    <property type="entry name" value="11-beta-HSD1"/>
    <property type="match status" value="1"/>
</dbReference>
<evidence type="ECO:0000256" key="4">
    <source>
        <dbReference type="ARBA" id="ARBA00044050"/>
    </source>
</evidence>